<evidence type="ECO:0000313" key="3">
    <source>
        <dbReference type="Proteomes" id="UP000605970"/>
    </source>
</evidence>
<evidence type="ECO:0000256" key="1">
    <source>
        <dbReference type="SAM" id="MobiDB-lite"/>
    </source>
</evidence>
<accession>A0A8S9ZFT4</accession>
<sequence>MSSLLNVENNQNSTVPPGWNDPPPTKEIKQSCLNNRTNLHKLKRPVDPSIKNSNTSEKSLSLTPTNATNNFHQSRSFPQLTRPELLVQGLRTHPGSAFTPTSTGSLLLTENSSLNSTSIGFITDNSLGTIPPPVILPTPNSQLNTQQLKANSSPSMAPNLSHPLTPFIQSIPPVDPSVTPILSHSYQQSLISPFYPPVTNNQTNLINQQNISEMPSVTTLFTGEEAVPSVGQHPMLHRQILSHNAGQQLSQFQLIIENS</sequence>
<dbReference type="EMBL" id="JABEBT010000110">
    <property type="protein sequence ID" value="KAF7632176.1"/>
    <property type="molecule type" value="Genomic_DNA"/>
</dbReference>
<keyword evidence="3" id="KW-1185">Reference proteome</keyword>
<feature type="compositionally biased region" description="Polar residues" evidence="1">
    <location>
        <begin position="1"/>
        <end position="15"/>
    </location>
</feature>
<dbReference type="AlphaFoldDB" id="A0A8S9ZFT4"/>
<name>A0A8S9ZFT4_9BILA</name>
<protein>
    <submittedName>
        <fullName evidence="2">Uncharacterized protein</fullName>
    </submittedName>
</protein>
<feature type="region of interest" description="Disordered" evidence="1">
    <location>
        <begin position="42"/>
        <end position="73"/>
    </location>
</feature>
<comment type="caution">
    <text evidence="2">The sequence shown here is derived from an EMBL/GenBank/DDBJ whole genome shotgun (WGS) entry which is preliminary data.</text>
</comment>
<reference evidence="2" key="1">
    <citation type="journal article" date="2020" name="Ecol. Evol.">
        <title>Genome structure and content of the rice root-knot nematode (Meloidogyne graminicola).</title>
        <authorList>
            <person name="Phan N.T."/>
            <person name="Danchin E.G.J."/>
            <person name="Klopp C."/>
            <person name="Perfus-Barbeoch L."/>
            <person name="Kozlowski D.K."/>
            <person name="Koutsovoulos G.D."/>
            <person name="Lopez-Roques C."/>
            <person name="Bouchez O."/>
            <person name="Zahm M."/>
            <person name="Besnard G."/>
            <person name="Bellafiore S."/>
        </authorList>
    </citation>
    <scope>NUCLEOTIDE SEQUENCE</scope>
    <source>
        <strain evidence="2">VN-18</strain>
    </source>
</reference>
<gene>
    <name evidence="2" type="ORF">Mgra_00008429</name>
</gene>
<feature type="compositionally biased region" description="Polar residues" evidence="1">
    <location>
        <begin position="50"/>
        <end position="73"/>
    </location>
</feature>
<dbReference type="Proteomes" id="UP000605970">
    <property type="component" value="Unassembled WGS sequence"/>
</dbReference>
<evidence type="ECO:0000313" key="2">
    <source>
        <dbReference type="EMBL" id="KAF7632176.1"/>
    </source>
</evidence>
<feature type="region of interest" description="Disordered" evidence="1">
    <location>
        <begin position="1"/>
        <end position="29"/>
    </location>
</feature>
<organism evidence="2 3">
    <name type="scientific">Meloidogyne graminicola</name>
    <dbReference type="NCBI Taxonomy" id="189291"/>
    <lineage>
        <taxon>Eukaryota</taxon>
        <taxon>Metazoa</taxon>
        <taxon>Ecdysozoa</taxon>
        <taxon>Nematoda</taxon>
        <taxon>Chromadorea</taxon>
        <taxon>Rhabditida</taxon>
        <taxon>Tylenchina</taxon>
        <taxon>Tylenchomorpha</taxon>
        <taxon>Tylenchoidea</taxon>
        <taxon>Meloidogynidae</taxon>
        <taxon>Meloidogyninae</taxon>
        <taxon>Meloidogyne</taxon>
    </lineage>
</organism>
<proteinExistence type="predicted"/>